<feature type="region of interest" description="Disordered" evidence="1">
    <location>
        <begin position="78"/>
        <end position="98"/>
    </location>
</feature>
<evidence type="ECO:0000313" key="2">
    <source>
        <dbReference type="EMBL" id="JAD18219.1"/>
    </source>
</evidence>
<dbReference type="EMBL" id="GBRH01279676">
    <property type="protein sequence ID" value="JAD18219.1"/>
    <property type="molecule type" value="Transcribed_RNA"/>
</dbReference>
<accession>A0A0A8XW59</accession>
<evidence type="ECO:0000256" key="1">
    <source>
        <dbReference type="SAM" id="MobiDB-lite"/>
    </source>
</evidence>
<reference evidence="2" key="1">
    <citation type="submission" date="2014-09" db="EMBL/GenBank/DDBJ databases">
        <authorList>
            <person name="Magalhaes I.L.F."/>
            <person name="Oliveira U."/>
            <person name="Santos F.R."/>
            <person name="Vidigal T.H.D.A."/>
            <person name="Brescovit A.D."/>
            <person name="Santos A.J."/>
        </authorList>
    </citation>
    <scope>NUCLEOTIDE SEQUENCE</scope>
    <source>
        <tissue evidence="2">Shoot tissue taken approximately 20 cm above the soil surface</tissue>
    </source>
</reference>
<name>A0A0A8XW59_ARUDO</name>
<reference evidence="2" key="2">
    <citation type="journal article" date="2015" name="Data Brief">
        <title>Shoot transcriptome of the giant reed, Arundo donax.</title>
        <authorList>
            <person name="Barrero R.A."/>
            <person name="Guerrero F.D."/>
            <person name="Moolhuijzen P."/>
            <person name="Goolsby J.A."/>
            <person name="Tidwell J."/>
            <person name="Bellgard S.E."/>
            <person name="Bellgard M.I."/>
        </authorList>
    </citation>
    <scope>NUCLEOTIDE SEQUENCE</scope>
    <source>
        <tissue evidence="2">Shoot tissue taken approximately 20 cm above the soil surface</tissue>
    </source>
</reference>
<protein>
    <submittedName>
        <fullName evidence="2">Uncharacterized protein</fullName>
    </submittedName>
</protein>
<organism evidence="2">
    <name type="scientific">Arundo donax</name>
    <name type="common">Giant reed</name>
    <name type="synonym">Donax arundinaceus</name>
    <dbReference type="NCBI Taxonomy" id="35708"/>
    <lineage>
        <taxon>Eukaryota</taxon>
        <taxon>Viridiplantae</taxon>
        <taxon>Streptophyta</taxon>
        <taxon>Embryophyta</taxon>
        <taxon>Tracheophyta</taxon>
        <taxon>Spermatophyta</taxon>
        <taxon>Magnoliopsida</taxon>
        <taxon>Liliopsida</taxon>
        <taxon>Poales</taxon>
        <taxon>Poaceae</taxon>
        <taxon>PACMAD clade</taxon>
        <taxon>Arundinoideae</taxon>
        <taxon>Arundineae</taxon>
        <taxon>Arundo</taxon>
    </lineage>
</organism>
<proteinExistence type="predicted"/>
<dbReference type="AlphaFoldDB" id="A0A0A8XW59"/>
<sequence length="98" mass="10279">MRERQVVELVVLLLLLPLLDLGALALLAFLPLARASGTLSNSSSSSSSLRGFRGSAELVAAASPPAIAASMRRGEDFGFSQLHGEGDERDPAEGQMRA</sequence>